<evidence type="ECO:0000259" key="2">
    <source>
        <dbReference type="PROSITE" id="PS50835"/>
    </source>
</evidence>
<dbReference type="SUPFAM" id="SSF58026">
    <property type="entry name" value="Delta-sleep-inducing peptide immunoreactive peptide"/>
    <property type="match status" value="1"/>
</dbReference>
<dbReference type="Pfam" id="PF13895">
    <property type="entry name" value="Ig_2"/>
    <property type="match status" value="1"/>
</dbReference>
<feature type="domain" description="Ig-like" evidence="2">
    <location>
        <begin position="283"/>
        <end position="368"/>
    </location>
</feature>
<dbReference type="PROSITE" id="PS50835">
    <property type="entry name" value="IG_LIKE"/>
    <property type="match status" value="1"/>
</dbReference>
<organism evidence="3 4">
    <name type="scientific">Porites lobata</name>
    <dbReference type="NCBI Taxonomy" id="104759"/>
    <lineage>
        <taxon>Eukaryota</taxon>
        <taxon>Metazoa</taxon>
        <taxon>Cnidaria</taxon>
        <taxon>Anthozoa</taxon>
        <taxon>Hexacorallia</taxon>
        <taxon>Scleractinia</taxon>
        <taxon>Fungiina</taxon>
        <taxon>Poritidae</taxon>
        <taxon>Porites</taxon>
    </lineage>
</organism>
<feature type="compositionally biased region" description="Basic and acidic residues" evidence="1">
    <location>
        <begin position="193"/>
        <end position="205"/>
    </location>
</feature>
<dbReference type="EMBL" id="CALNXK010000028">
    <property type="protein sequence ID" value="CAH3115415.1"/>
    <property type="molecule type" value="Genomic_DNA"/>
</dbReference>
<proteinExistence type="predicted"/>
<keyword evidence="4" id="KW-1185">Reference proteome</keyword>
<accession>A0ABN8NP14</accession>
<dbReference type="InterPro" id="IPR003598">
    <property type="entry name" value="Ig_sub2"/>
</dbReference>
<gene>
    <name evidence="3" type="ORF">PLOB_00023642</name>
</gene>
<dbReference type="CDD" id="cd00096">
    <property type="entry name" value="Ig"/>
    <property type="match status" value="1"/>
</dbReference>
<dbReference type="Gene3D" id="2.60.40.10">
    <property type="entry name" value="Immunoglobulins"/>
    <property type="match status" value="1"/>
</dbReference>
<evidence type="ECO:0000256" key="1">
    <source>
        <dbReference type="SAM" id="MobiDB-lite"/>
    </source>
</evidence>
<dbReference type="InterPro" id="IPR007110">
    <property type="entry name" value="Ig-like_dom"/>
</dbReference>
<reference evidence="3 4" key="1">
    <citation type="submission" date="2022-05" db="EMBL/GenBank/DDBJ databases">
        <authorList>
            <consortium name="Genoscope - CEA"/>
            <person name="William W."/>
        </authorList>
    </citation>
    <scope>NUCLEOTIDE SEQUENCE [LARGE SCALE GENOMIC DNA]</scope>
</reference>
<protein>
    <recommendedName>
        <fullName evidence="2">Ig-like domain-containing protein</fullName>
    </recommendedName>
</protein>
<feature type="compositionally biased region" description="Low complexity" evidence="1">
    <location>
        <begin position="266"/>
        <end position="276"/>
    </location>
</feature>
<sequence length="476" mass="54012">MAEDIAKAAAEVGNKAVMDLSLTAGAFSLSLKIDNVWLAGAVSVGALSLGAFYLACKGPSESAIRRALERKFLGVVDPKVTNIVDGHSILIELLCSTETSFLVFLEDFETKRIKFRLEEEFKKIGFSTELDVTLRNAEKVYQQVIQIRNRELDNVKESLKREMAISKGLRGTIGKLQEENRRLGESAQQGKVDGTEIKDKTRAGKEEMKILQRDIRELREKVHELEKENEMLQQKLKKKDRELERFQALETDEKNIDIQQPRPRASSGTSLGLSSGYQSEEDPEENSLEIIQMPRSQAVQEGRKLVLSCRTRSLPDVSYRWIKDDIEIPGANRSDLVLEPVRMHDFGRYFCRVWDKSGSLTSEPADVDVFPSPHMRFRGLHELDADAKQAVIDLLSKKSLPRLPTWKQIARRYAMRETEISSLEKEKIPARAMLEKLTSLAPNLTVYYVCKTFKEAGLRRLDLVDVLSQRMAIAVN</sequence>
<dbReference type="InterPro" id="IPR036179">
    <property type="entry name" value="Ig-like_dom_sf"/>
</dbReference>
<dbReference type="InterPro" id="IPR011029">
    <property type="entry name" value="DEATH-like_dom_sf"/>
</dbReference>
<evidence type="ECO:0000313" key="3">
    <source>
        <dbReference type="EMBL" id="CAH3115415.1"/>
    </source>
</evidence>
<name>A0ABN8NP14_9CNID</name>
<dbReference type="Proteomes" id="UP001159405">
    <property type="component" value="Unassembled WGS sequence"/>
</dbReference>
<evidence type="ECO:0000313" key="4">
    <source>
        <dbReference type="Proteomes" id="UP001159405"/>
    </source>
</evidence>
<feature type="region of interest" description="Disordered" evidence="1">
    <location>
        <begin position="251"/>
        <end position="286"/>
    </location>
</feature>
<feature type="region of interest" description="Disordered" evidence="1">
    <location>
        <begin position="181"/>
        <end position="205"/>
    </location>
</feature>
<dbReference type="SUPFAM" id="SSF48726">
    <property type="entry name" value="Immunoglobulin"/>
    <property type="match status" value="1"/>
</dbReference>
<dbReference type="Gene3D" id="1.10.533.10">
    <property type="entry name" value="Death Domain, Fas"/>
    <property type="match status" value="1"/>
</dbReference>
<dbReference type="InterPro" id="IPR003599">
    <property type="entry name" value="Ig_sub"/>
</dbReference>
<comment type="caution">
    <text evidence="3">The sequence shown here is derived from an EMBL/GenBank/DDBJ whole genome shotgun (WGS) entry which is preliminary data.</text>
</comment>
<dbReference type="InterPro" id="IPR013783">
    <property type="entry name" value="Ig-like_fold"/>
</dbReference>
<dbReference type="SMART" id="SM00408">
    <property type="entry name" value="IGc2"/>
    <property type="match status" value="1"/>
</dbReference>
<dbReference type="SMART" id="SM00409">
    <property type="entry name" value="IG"/>
    <property type="match status" value="1"/>
</dbReference>